<feature type="region of interest" description="Disordered" evidence="1">
    <location>
        <begin position="211"/>
        <end position="235"/>
    </location>
</feature>
<feature type="compositionally biased region" description="Basic and acidic residues" evidence="1">
    <location>
        <begin position="416"/>
        <end position="432"/>
    </location>
</feature>
<feature type="region of interest" description="Disordered" evidence="1">
    <location>
        <begin position="721"/>
        <end position="747"/>
    </location>
</feature>
<feature type="compositionally biased region" description="Basic and acidic residues" evidence="1">
    <location>
        <begin position="1214"/>
        <end position="1225"/>
    </location>
</feature>
<dbReference type="GO" id="GO:1900150">
    <property type="term" value="P:regulation of defense response to fungus"/>
    <property type="evidence" value="ECO:0007669"/>
    <property type="project" value="InterPro"/>
</dbReference>
<comment type="caution">
    <text evidence="4">The sequence shown here is derived from an EMBL/GenBank/DDBJ whole genome shotgun (WGS) entry which is preliminary data.</text>
</comment>
<evidence type="ECO:0000313" key="5">
    <source>
        <dbReference type="Proteomes" id="UP001293593"/>
    </source>
</evidence>
<feature type="domain" description="Probable zinc-ribbon" evidence="2">
    <location>
        <begin position="1010"/>
        <end position="1054"/>
    </location>
</feature>
<protein>
    <recommendedName>
        <fullName evidence="6">Zinc-ribbon domain-containing protein</fullName>
    </recommendedName>
</protein>
<feature type="compositionally biased region" description="Basic and acidic residues" evidence="1">
    <location>
        <begin position="613"/>
        <end position="622"/>
    </location>
</feature>
<dbReference type="Pfam" id="PF11331">
    <property type="entry name" value="Zn_ribbon_12"/>
    <property type="match status" value="1"/>
</dbReference>
<feature type="region of interest" description="Disordered" evidence="1">
    <location>
        <begin position="611"/>
        <end position="685"/>
    </location>
</feature>
<gene>
    <name evidence="4" type="ORF">QN277_015664</name>
</gene>
<organism evidence="4 5">
    <name type="scientific">Acacia crassicarpa</name>
    <name type="common">northern wattle</name>
    <dbReference type="NCBI Taxonomy" id="499986"/>
    <lineage>
        <taxon>Eukaryota</taxon>
        <taxon>Viridiplantae</taxon>
        <taxon>Streptophyta</taxon>
        <taxon>Embryophyta</taxon>
        <taxon>Tracheophyta</taxon>
        <taxon>Spermatophyta</taxon>
        <taxon>Magnoliopsida</taxon>
        <taxon>eudicotyledons</taxon>
        <taxon>Gunneridae</taxon>
        <taxon>Pentapetalae</taxon>
        <taxon>rosids</taxon>
        <taxon>fabids</taxon>
        <taxon>Fabales</taxon>
        <taxon>Fabaceae</taxon>
        <taxon>Caesalpinioideae</taxon>
        <taxon>mimosoid clade</taxon>
        <taxon>Acacieae</taxon>
        <taxon>Acacia</taxon>
    </lineage>
</organism>
<feature type="compositionally biased region" description="Basic and acidic residues" evidence="1">
    <location>
        <begin position="387"/>
        <end position="397"/>
    </location>
</feature>
<feature type="compositionally biased region" description="Polar residues" evidence="1">
    <location>
        <begin position="623"/>
        <end position="641"/>
    </location>
</feature>
<feature type="region of interest" description="Disordered" evidence="1">
    <location>
        <begin position="327"/>
        <end position="432"/>
    </location>
</feature>
<feature type="compositionally biased region" description="Low complexity" evidence="1">
    <location>
        <begin position="264"/>
        <end position="275"/>
    </location>
</feature>
<feature type="domain" description="Enhanced disease resistance 4-like N-terminal" evidence="3">
    <location>
        <begin position="9"/>
        <end position="40"/>
    </location>
</feature>
<dbReference type="InterPro" id="IPR055126">
    <property type="entry name" value="EDR4-like_N"/>
</dbReference>
<feature type="region of interest" description="Disordered" evidence="1">
    <location>
        <begin position="1147"/>
        <end position="1225"/>
    </location>
</feature>
<feature type="compositionally biased region" description="Polar residues" evidence="1">
    <location>
        <begin position="327"/>
        <end position="338"/>
    </location>
</feature>
<feature type="region of interest" description="Disordered" evidence="1">
    <location>
        <begin position="91"/>
        <end position="113"/>
    </location>
</feature>
<evidence type="ECO:0000259" key="2">
    <source>
        <dbReference type="Pfam" id="PF11331"/>
    </source>
</evidence>
<dbReference type="InterPro" id="IPR040244">
    <property type="entry name" value="EDR4-like"/>
</dbReference>
<name>A0AAE1JVR7_9FABA</name>
<evidence type="ECO:0008006" key="6">
    <source>
        <dbReference type="Google" id="ProtNLM"/>
    </source>
</evidence>
<dbReference type="Pfam" id="PF22910">
    <property type="entry name" value="EDR4-like_1st"/>
    <property type="match status" value="1"/>
</dbReference>
<dbReference type="PANTHER" id="PTHR31105:SF38">
    <property type="entry name" value="PROTEIN ENHANCED DISEASE RESISTANCE 4"/>
    <property type="match status" value="1"/>
</dbReference>
<dbReference type="InterPro" id="IPR021480">
    <property type="entry name" value="Zinc_ribbon_12"/>
</dbReference>
<evidence type="ECO:0000313" key="4">
    <source>
        <dbReference type="EMBL" id="KAK4277710.1"/>
    </source>
</evidence>
<feature type="region of interest" description="Disordered" evidence="1">
    <location>
        <begin position="248"/>
        <end position="282"/>
    </location>
</feature>
<dbReference type="PANTHER" id="PTHR31105">
    <property type="entry name" value="EXTRA-LARGE G-PROTEIN-LIKE"/>
    <property type="match status" value="1"/>
</dbReference>
<sequence>MTEVTELHRIVKCPKCRLLLPEYSHYTVYRCGGCGATLQAKKRKKVAANPESCTHEADANSRNVVNLVSEDENHSRVERPTLPQENVLRTKTTNSSSEDCFLEGDGGSSQIESGECNNKRLILLQENAESTRRTSSFSGDCSSGGNSESNQNENGECKEHQSVLPQEEIVMTNRTNSSSTNSRNVANLVSEYENRSRVEQPTLPQENVLRTKTTNSSSEDCFLEGDGGSSQIESGQCNDKRLILLQENAESTRRTSSFSGDCSSGGNSESNQNENGECKEHQSVLPQEEIVMTNRTNSSSGHCSLDINGARDQREVRECDEKRMALTQQNVAESTSSSIEEHPLDVNENGDLNGKQLVLPQEKVQMTKSTSSSSGEYSLDVNGSKDQIIREEGDGEKLVLPNGSKATIFSSGSLDESDRKEQDSNGKCNREQLDLPHENMQITESTGFPLGKCSLDEIGGRDQNENGENIQITESTCIPSEECSLDEIGGRDQNEKGEFNVVFSLSDEEMEKEVDVNKLSHSRFKQRKVSNNGCPTELTETKIEASSVLMGGESSAEETTDTHLQLAGAARSDNRELVFKEAKEQLIGASNGVVANNDKSAQIEVKAEVGVTRSDDTAKSLTDDNSALGEGSTSGNPVTSDKQMKQGLEPKPYTFDDSEVMNPSSELSGDLEELSKSPTTRSCRAYDGSVSSYDEMDKQFLDQHLNSFENNYNAANVVSKGRHRKGKGPINSMNIPPDLPRGKHHVVKDTKRTRYEPQETTRHDHTARHQMRAGTGNYPLRVPYHRSGSQSSYGSDIPSKVPDDEHYFSSSSFLSPAYCEDSDQEKINLLRMIYKLQNELKRTNSLKEDTTERLFPDVSYKGSHDFHEGRRFSHDLSDPWSDARYHHGPINWRQRSKISTIPFSAEASSSTHHVDNSCFHCQRQEWRYSAELPPHALCQHEELYKYHPVHNNCCFPHRSYPFRAPRYMISKHQLYGHETKSYDPSHRAREMRMYCREKQIMNKKHFRPVAGGAPFVTCRNCFKLLQLPADFLLFQRACHQLKCGHCSEILKFSLQDRSHIVSYDPTQHGDQSEVINGSTQLPSSASRANFFHSSHVVPVSFSDDYGNDASKSYSSGGDPVPLTSFHALHGSEHDTKDSCGAFEEEDRIAPRHARTSNAPVGIPESKGTSSNMSGSERSSEIETVPAPRSSPLHQLMGYSSPSQVIRGIQSFGKGNEHMKNEHDHS</sequence>
<accession>A0AAE1JVR7</accession>
<dbReference type="Proteomes" id="UP001293593">
    <property type="component" value="Unassembled WGS sequence"/>
</dbReference>
<feature type="region of interest" description="Disordered" evidence="1">
    <location>
        <begin position="775"/>
        <end position="797"/>
    </location>
</feature>
<proteinExistence type="predicted"/>
<dbReference type="AlphaFoldDB" id="A0AAE1JVR7"/>
<evidence type="ECO:0000259" key="3">
    <source>
        <dbReference type="Pfam" id="PF22910"/>
    </source>
</evidence>
<feature type="compositionally biased region" description="Low complexity" evidence="1">
    <location>
        <begin position="143"/>
        <end position="154"/>
    </location>
</feature>
<feature type="compositionally biased region" description="Polar residues" evidence="1">
    <location>
        <begin position="404"/>
        <end position="414"/>
    </location>
</feature>
<reference evidence="4" key="1">
    <citation type="submission" date="2023-10" db="EMBL/GenBank/DDBJ databases">
        <title>Chromosome-level genome of the transformable northern wattle, Acacia crassicarpa.</title>
        <authorList>
            <person name="Massaro I."/>
            <person name="Sinha N.R."/>
            <person name="Poethig S."/>
            <person name="Leichty A.R."/>
        </authorList>
    </citation>
    <scope>NUCLEOTIDE SEQUENCE</scope>
    <source>
        <strain evidence="4">Acra3RX</strain>
        <tissue evidence="4">Leaf</tissue>
    </source>
</reference>
<evidence type="ECO:0000256" key="1">
    <source>
        <dbReference type="SAM" id="MobiDB-lite"/>
    </source>
</evidence>
<dbReference type="EMBL" id="JAWXYG010000003">
    <property type="protein sequence ID" value="KAK4277710.1"/>
    <property type="molecule type" value="Genomic_DNA"/>
</dbReference>
<feature type="region of interest" description="Disordered" evidence="1">
    <location>
        <begin position="127"/>
        <end position="164"/>
    </location>
</feature>
<keyword evidence="5" id="KW-1185">Reference proteome</keyword>